<dbReference type="GO" id="GO:0016787">
    <property type="term" value="F:hydrolase activity"/>
    <property type="evidence" value="ECO:0007669"/>
    <property type="project" value="UniProtKB-KW"/>
</dbReference>
<evidence type="ECO:0000313" key="7">
    <source>
        <dbReference type="EMBL" id="RJF84570.1"/>
    </source>
</evidence>
<keyword evidence="3" id="KW-0408">Iron</keyword>
<proteinExistence type="inferred from homology"/>
<dbReference type="EMBL" id="QYUL01000001">
    <property type="protein sequence ID" value="RJF84570.1"/>
    <property type="molecule type" value="Genomic_DNA"/>
</dbReference>
<evidence type="ECO:0000256" key="4">
    <source>
        <dbReference type="ARBA" id="ARBA00025742"/>
    </source>
</evidence>
<feature type="region of interest" description="Disordered" evidence="5">
    <location>
        <begin position="341"/>
        <end position="394"/>
    </location>
</feature>
<keyword evidence="1" id="KW-0479">Metal-binding</keyword>
<protein>
    <submittedName>
        <fullName evidence="7">Metallophosphoesterase</fullName>
    </submittedName>
</protein>
<evidence type="ECO:0000256" key="2">
    <source>
        <dbReference type="ARBA" id="ARBA00022801"/>
    </source>
</evidence>
<feature type="domain" description="Calcineurin-like phosphoesterase" evidence="6">
    <location>
        <begin position="23"/>
        <end position="265"/>
    </location>
</feature>
<sequence>MSIIESTTYQLGAFLTMNHISWLHLSDWHQSGVNFDRKVLRDKLLADIESRSGIDPRLESIDFVVFSGDAAHNGAEAELAAIRDQLFKPLLNLLNLSPDRLFLVPGNHDLDRGAIKDFLSAELQAPLTKDADVQKWLGDAERLGHVLRPFRAYADFVTQYTGQLSPAYASVKRLTLAGRSVALLGFNSAWMCARNKVDGQVRDHGHLVVGEPQIHDALAATADSDLRIVVLHHAFEWLAEFDRARVESRLKDEADIILWGHEHRPQVRHEMGTDGQCLIVPAGAAFDGRVANNPRYTNAYNFVALDLDAGRGVVHLRRWNDSKTRWAKDTDSCEDGRFDVALPAGLTRSPTATEGTGDPGGGDTPSGDVGPARKGDGAGAQGAADARSPSREQRFQDMKEEMADILAVSPPAMSALETAIGLASAGPAGPTGAPDDRAARLRDHLLNNLPFDEAVNGLTRAYKNIQKSHRGDSSARRAIVQTSAWLLPWLHVVSDAVDCGPWENNDIGAVLPLPAGLKCFAEIVMAGIDVRKPKFHPVKDPLAWPSSSYAAESNLPEQGFCQKNLDTVRHDLMKRLGVSSEIFDKSDAEKDGSIRKRIAYFLEKQGTRIFMICNASDGHDEEFLERIATAYPGLGVIKLAGDVVRDQDRFDNIRHLLDFQDNDA</sequence>
<dbReference type="SUPFAM" id="SSF56300">
    <property type="entry name" value="Metallo-dependent phosphatases"/>
    <property type="match status" value="1"/>
</dbReference>
<dbReference type="PANTHER" id="PTHR42988">
    <property type="entry name" value="PHOSPHOHYDROLASE"/>
    <property type="match status" value="1"/>
</dbReference>
<dbReference type="GO" id="GO:0046872">
    <property type="term" value="F:metal ion binding"/>
    <property type="evidence" value="ECO:0007669"/>
    <property type="project" value="UniProtKB-KW"/>
</dbReference>
<dbReference type="Pfam" id="PF00149">
    <property type="entry name" value="Metallophos"/>
    <property type="match status" value="1"/>
</dbReference>
<evidence type="ECO:0000256" key="5">
    <source>
        <dbReference type="SAM" id="MobiDB-lite"/>
    </source>
</evidence>
<dbReference type="OrthoDB" id="651281at2"/>
<organism evidence="7 8">
    <name type="scientific">Azospirillum cavernae</name>
    <dbReference type="NCBI Taxonomy" id="2320860"/>
    <lineage>
        <taxon>Bacteria</taxon>
        <taxon>Pseudomonadati</taxon>
        <taxon>Pseudomonadota</taxon>
        <taxon>Alphaproteobacteria</taxon>
        <taxon>Rhodospirillales</taxon>
        <taxon>Azospirillaceae</taxon>
        <taxon>Azospirillum</taxon>
    </lineage>
</organism>
<evidence type="ECO:0000313" key="8">
    <source>
        <dbReference type="Proteomes" id="UP000283458"/>
    </source>
</evidence>
<evidence type="ECO:0000259" key="6">
    <source>
        <dbReference type="Pfam" id="PF00149"/>
    </source>
</evidence>
<dbReference type="InterPro" id="IPR050884">
    <property type="entry name" value="CNP_phosphodiesterase-III"/>
</dbReference>
<accession>A0A418W3G3</accession>
<reference evidence="7 8" key="1">
    <citation type="submission" date="2018-09" db="EMBL/GenBank/DDBJ databases">
        <authorList>
            <person name="Zhu H."/>
        </authorList>
    </citation>
    <scope>NUCLEOTIDE SEQUENCE [LARGE SCALE GENOMIC DNA]</scope>
    <source>
        <strain evidence="7 8">K2W22B-5</strain>
    </source>
</reference>
<dbReference type="Proteomes" id="UP000283458">
    <property type="component" value="Unassembled WGS sequence"/>
</dbReference>
<dbReference type="InterPro" id="IPR029052">
    <property type="entry name" value="Metallo-depent_PP-like"/>
</dbReference>
<dbReference type="PANTHER" id="PTHR42988:SF2">
    <property type="entry name" value="CYCLIC NUCLEOTIDE PHOSPHODIESTERASE CBUA0032-RELATED"/>
    <property type="match status" value="1"/>
</dbReference>
<dbReference type="RefSeq" id="WP_119830218.1">
    <property type="nucleotide sequence ID" value="NZ_QYUL01000001.1"/>
</dbReference>
<dbReference type="InterPro" id="IPR004843">
    <property type="entry name" value="Calcineurin-like_PHP"/>
</dbReference>
<gene>
    <name evidence="7" type="ORF">D3877_08640</name>
</gene>
<comment type="similarity">
    <text evidence="4">Belongs to the cyclic nucleotide phosphodiesterase class-III family.</text>
</comment>
<dbReference type="AlphaFoldDB" id="A0A418W3G3"/>
<evidence type="ECO:0000256" key="1">
    <source>
        <dbReference type="ARBA" id="ARBA00022723"/>
    </source>
</evidence>
<name>A0A418W3G3_9PROT</name>
<keyword evidence="2" id="KW-0378">Hydrolase</keyword>
<keyword evidence="8" id="KW-1185">Reference proteome</keyword>
<evidence type="ECO:0000256" key="3">
    <source>
        <dbReference type="ARBA" id="ARBA00023004"/>
    </source>
</evidence>
<comment type="caution">
    <text evidence="7">The sequence shown here is derived from an EMBL/GenBank/DDBJ whole genome shotgun (WGS) entry which is preliminary data.</text>
</comment>
<dbReference type="Gene3D" id="3.60.21.10">
    <property type="match status" value="1"/>
</dbReference>